<dbReference type="CDD" id="cd02440">
    <property type="entry name" value="AdoMet_MTases"/>
    <property type="match status" value="1"/>
</dbReference>
<keyword evidence="6" id="KW-1207">Sterol metabolism</keyword>
<dbReference type="SUPFAM" id="SSF53335">
    <property type="entry name" value="S-adenosyl-L-methionine-dependent methyltransferases"/>
    <property type="match status" value="1"/>
</dbReference>
<dbReference type="GO" id="GO:0003838">
    <property type="term" value="F:sterol 24-C-methyltransferase activity"/>
    <property type="evidence" value="ECO:0007669"/>
    <property type="project" value="TreeGrafter"/>
</dbReference>
<sequence length="373" mass="42371">MTIVETRDGLIEPTPELSTLLHGDTSKLQDTPMRIVKALVSKDKDIQNESYDTYENFWNGSLEEEKRSSLYKTMTNTFYNLVTDYYEHGWGSSFHFCRRCSGESFEASIARHEHTLFDYANIKEGDKVLDVGCGVGGPARECIRFTGAHVTGINNNDYQIEKAKNYAKQCGQEANSDFVKADFLDIPFPDNTFDVVYAIEATCHSPDLYLVYKEMFRVLKPGGTFAIYEWCSTKDYDPENSKQKEIISRIEYGNGLPKLFSTDQCLKAVEKCGFELQSAKDLSVISVEGNVPWYVDLFQDYYNFSSIRAMLRTKIGAFFIQNSLTFLTYIKLIPKSATEINNLLYEAADACVQGSKNNIFTPMYLVVAKKPSN</sequence>
<dbReference type="Gene3D" id="3.40.50.150">
    <property type="entry name" value="Vaccinia Virus protein VP39"/>
    <property type="match status" value="1"/>
</dbReference>
<dbReference type="Proteomes" id="UP000187455">
    <property type="component" value="Unassembled WGS sequence"/>
</dbReference>
<evidence type="ECO:0000256" key="5">
    <source>
        <dbReference type="PROSITE-ProRule" id="PRU01022"/>
    </source>
</evidence>
<dbReference type="STRING" id="133383.A0A1R0H745"/>
<dbReference type="InterPro" id="IPR050447">
    <property type="entry name" value="Erg6_SMT_methyltransf"/>
</dbReference>
<name>A0A1R0H745_9FUNG</name>
<protein>
    <recommendedName>
        <fullName evidence="6">Sterol 24-C-methyltransferase</fullName>
        <ecNumber evidence="6">2.1.1.-</ecNumber>
    </recommendedName>
    <alternativeName>
        <fullName evidence="6">Delta(24)-sterol C-methyltransferase</fullName>
    </alternativeName>
</protein>
<evidence type="ECO:0000256" key="4">
    <source>
        <dbReference type="ARBA" id="ARBA00038188"/>
    </source>
</evidence>
<evidence type="ECO:0000256" key="3">
    <source>
        <dbReference type="ARBA" id="ARBA00022691"/>
    </source>
</evidence>
<evidence type="ECO:0000313" key="9">
    <source>
        <dbReference type="Proteomes" id="UP000187455"/>
    </source>
</evidence>
<dbReference type="GO" id="GO:0016126">
    <property type="term" value="P:sterol biosynthetic process"/>
    <property type="evidence" value="ECO:0007669"/>
    <property type="project" value="UniProtKB-KW"/>
</dbReference>
<evidence type="ECO:0000313" key="8">
    <source>
        <dbReference type="EMBL" id="OLY84995.1"/>
    </source>
</evidence>
<keyword evidence="3 5" id="KW-0949">S-adenosyl-L-methionine</keyword>
<feature type="domain" description="SAM-dependent methyltransferase Erg6/SMT-type" evidence="7">
    <location>
        <begin position="78"/>
        <end position="371"/>
    </location>
</feature>
<keyword evidence="6" id="KW-0753">Steroid metabolism</keyword>
<keyword evidence="6" id="KW-0444">Lipid biosynthesis</keyword>
<dbReference type="InterPro" id="IPR013216">
    <property type="entry name" value="Methyltransf_11"/>
</dbReference>
<dbReference type="PROSITE" id="PS51685">
    <property type="entry name" value="SAM_MT_ERG6_SMT"/>
    <property type="match status" value="1"/>
</dbReference>
<organism evidence="8 9">
    <name type="scientific">Smittium mucronatum</name>
    <dbReference type="NCBI Taxonomy" id="133383"/>
    <lineage>
        <taxon>Eukaryota</taxon>
        <taxon>Fungi</taxon>
        <taxon>Fungi incertae sedis</taxon>
        <taxon>Zoopagomycota</taxon>
        <taxon>Kickxellomycotina</taxon>
        <taxon>Harpellomycetes</taxon>
        <taxon>Harpellales</taxon>
        <taxon>Legeriomycetaceae</taxon>
        <taxon>Smittium</taxon>
    </lineage>
</organism>
<comment type="similarity">
    <text evidence="4 5 6">Belongs to the class I-like SAM-binding methyltransferase superfamily. Erg6/SMT family.</text>
</comment>
<dbReference type="InterPro" id="IPR030384">
    <property type="entry name" value="MeTrfase_SMT"/>
</dbReference>
<evidence type="ECO:0000256" key="1">
    <source>
        <dbReference type="ARBA" id="ARBA00022603"/>
    </source>
</evidence>
<accession>A0A1R0H745</accession>
<keyword evidence="6" id="KW-0443">Lipid metabolism</keyword>
<dbReference type="PANTHER" id="PTHR44068">
    <property type="entry name" value="ZGC:194242"/>
    <property type="match status" value="1"/>
</dbReference>
<dbReference type="OrthoDB" id="540004at2759"/>
<dbReference type="AlphaFoldDB" id="A0A1R0H745"/>
<keyword evidence="9" id="KW-1185">Reference proteome</keyword>
<dbReference type="Pfam" id="PF08498">
    <property type="entry name" value="Sterol_MT_C"/>
    <property type="match status" value="1"/>
</dbReference>
<dbReference type="GO" id="GO:0032259">
    <property type="term" value="P:methylation"/>
    <property type="evidence" value="ECO:0007669"/>
    <property type="project" value="UniProtKB-KW"/>
</dbReference>
<keyword evidence="6" id="KW-0756">Sterol biosynthesis</keyword>
<comment type="caution">
    <text evidence="8">The sequence shown here is derived from an EMBL/GenBank/DDBJ whole genome shotgun (WGS) entry which is preliminary data.</text>
</comment>
<evidence type="ECO:0000259" key="7">
    <source>
        <dbReference type="PROSITE" id="PS51685"/>
    </source>
</evidence>
<evidence type="ECO:0000256" key="2">
    <source>
        <dbReference type="ARBA" id="ARBA00022679"/>
    </source>
</evidence>
<dbReference type="PANTHER" id="PTHR44068:SF1">
    <property type="entry name" value="HYPOTHETICAL LOC100005854"/>
    <property type="match status" value="1"/>
</dbReference>
<keyword evidence="1 5" id="KW-0489">Methyltransferase</keyword>
<dbReference type="Pfam" id="PF08241">
    <property type="entry name" value="Methyltransf_11"/>
    <property type="match status" value="1"/>
</dbReference>
<dbReference type="InterPro" id="IPR029063">
    <property type="entry name" value="SAM-dependent_MTases_sf"/>
</dbReference>
<comment type="function">
    <text evidence="6">Catalyzes the transfer of methyl groups from S-adenosyl-methionine to the C-24 of sterols.</text>
</comment>
<keyword evidence="2 5" id="KW-0808">Transferase</keyword>
<evidence type="ECO:0000256" key="6">
    <source>
        <dbReference type="RuleBase" id="RU362025"/>
    </source>
</evidence>
<dbReference type="InterPro" id="IPR013705">
    <property type="entry name" value="Sterol_MeTrfase_C"/>
</dbReference>
<keyword evidence="6" id="KW-0752">Steroid biosynthesis</keyword>
<gene>
    <name evidence="8" type="ORF">AYI68_g828</name>
</gene>
<dbReference type="GO" id="GO:0005783">
    <property type="term" value="C:endoplasmic reticulum"/>
    <property type="evidence" value="ECO:0007669"/>
    <property type="project" value="TreeGrafter"/>
</dbReference>
<proteinExistence type="inferred from homology"/>
<comment type="pathway">
    <text evidence="6">Steroid metabolism.</text>
</comment>
<reference evidence="8 9" key="1">
    <citation type="journal article" date="2016" name="Mol. Biol. Evol.">
        <title>Genome-Wide Survey of Gut Fungi (Harpellales) Reveals the First Horizontally Transferred Ubiquitin Gene from a Mosquito Host.</title>
        <authorList>
            <person name="Wang Y."/>
            <person name="White M.M."/>
            <person name="Kvist S."/>
            <person name="Moncalvo J.M."/>
        </authorList>
    </citation>
    <scope>NUCLEOTIDE SEQUENCE [LARGE SCALE GENOMIC DNA]</scope>
    <source>
        <strain evidence="8 9">ALG-7-W6</strain>
    </source>
</reference>
<dbReference type="EC" id="2.1.1.-" evidence="6"/>
<dbReference type="EMBL" id="LSSL01000274">
    <property type="protein sequence ID" value="OLY84995.1"/>
    <property type="molecule type" value="Genomic_DNA"/>
</dbReference>